<accession>A0ABT6Z2Y3</accession>
<proteinExistence type="predicted"/>
<evidence type="ECO:0000313" key="1">
    <source>
        <dbReference type="EMBL" id="MDI9874946.1"/>
    </source>
</evidence>
<comment type="caution">
    <text evidence="1">The sequence shown here is derived from an EMBL/GenBank/DDBJ whole genome shotgun (WGS) entry which is preliminary data.</text>
</comment>
<evidence type="ECO:0000313" key="2">
    <source>
        <dbReference type="Proteomes" id="UP001225761"/>
    </source>
</evidence>
<reference evidence="1 2" key="1">
    <citation type="submission" date="2023-05" db="EMBL/GenBank/DDBJ databases">
        <title>Novel species of genus Flectobacillus isolated from stream in China.</title>
        <authorList>
            <person name="Lu H."/>
        </authorList>
    </citation>
    <scope>NUCLEOTIDE SEQUENCE [LARGE SCALE GENOMIC DNA]</scope>
    <source>
        <strain evidence="1 2">LFS242W</strain>
    </source>
</reference>
<gene>
    <name evidence="1" type="ORF">QM481_10450</name>
</gene>
<organism evidence="1 2">
    <name type="scientific">Flectobacillus rivi</name>
    <dbReference type="NCBI Taxonomy" id="2984209"/>
    <lineage>
        <taxon>Bacteria</taxon>
        <taxon>Pseudomonadati</taxon>
        <taxon>Bacteroidota</taxon>
        <taxon>Cytophagia</taxon>
        <taxon>Cytophagales</taxon>
        <taxon>Flectobacillaceae</taxon>
        <taxon>Flectobacillus</taxon>
    </lineage>
</organism>
<name>A0ABT6Z2Y3_9BACT</name>
<evidence type="ECO:0008006" key="3">
    <source>
        <dbReference type="Google" id="ProtNLM"/>
    </source>
</evidence>
<dbReference type="EMBL" id="JASHIE010000006">
    <property type="protein sequence ID" value="MDI9874946.1"/>
    <property type="molecule type" value="Genomic_DNA"/>
</dbReference>
<dbReference type="RefSeq" id="WP_283381715.1">
    <property type="nucleotide sequence ID" value="NZ_JASHIE010000006.1"/>
</dbReference>
<keyword evidence="2" id="KW-1185">Reference proteome</keyword>
<protein>
    <recommendedName>
        <fullName evidence="3">Integron-associated effector binding protein domain-containing protein</fullName>
    </recommendedName>
</protein>
<dbReference type="Proteomes" id="UP001225761">
    <property type="component" value="Unassembled WGS sequence"/>
</dbReference>
<sequence length="163" mass="18681">MAHNQEYKKEESDITVHGSFTVIEDDIDSPPSDLKSNFISIEEWLGSICDEDFPQKPIDEYRIGLFESEQSYTLTLAGFNSYEKDKYTIVNLVEFEPTNIYFPLPENYFRDSSREQLLEKLIGELKVFTSTEKFKASFLSKGNVGVFETTGEIIWSNTDSGAK</sequence>